<comment type="caution">
    <text evidence="2">The sequence shown here is derived from an EMBL/GenBank/DDBJ whole genome shotgun (WGS) entry which is preliminary data.</text>
</comment>
<keyword evidence="1" id="KW-1133">Transmembrane helix</keyword>
<proteinExistence type="predicted"/>
<feature type="non-terminal residue" evidence="2">
    <location>
        <position position="1"/>
    </location>
</feature>
<reference evidence="2 3" key="1">
    <citation type="journal article" date="2018" name="Nat. Ecol. Evol.">
        <title>Shark genomes provide insights into elasmobranch evolution and the origin of vertebrates.</title>
        <authorList>
            <person name="Hara Y"/>
            <person name="Yamaguchi K"/>
            <person name="Onimaru K"/>
            <person name="Kadota M"/>
            <person name="Koyanagi M"/>
            <person name="Keeley SD"/>
            <person name="Tatsumi K"/>
            <person name="Tanaka K"/>
            <person name="Motone F"/>
            <person name="Kageyama Y"/>
            <person name="Nozu R"/>
            <person name="Adachi N"/>
            <person name="Nishimura O"/>
            <person name="Nakagawa R"/>
            <person name="Tanegashima C"/>
            <person name="Kiyatake I"/>
            <person name="Matsumoto R"/>
            <person name="Murakumo K"/>
            <person name="Nishida K"/>
            <person name="Terakita A"/>
            <person name="Kuratani S"/>
            <person name="Sato K"/>
            <person name="Hyodo S Kuraku.S."/>
        </authorList>
    </citation>
    <scope>NUCLEOTIDE SEQUENCE [LARGE SCALE GENOMIC DNA]</scope>
</reference>
<protein>
    <submittedName>
        <fullName evidence="2">Uncharacterized protein</fullName>
    </submittedName>
</protein>
<dbReference type="Proteomes" id="UP000288216">
    <property type="component" value="Unassembled WGS sequence"/>
</dbReference>
<evidence type="ECO:0000313" key="2">
    <source>
        <dbReference type="EMBL" id="GCB67179.1"/>
    </source>
</evidence>
<keyword evidence="1" id="KW-0812">Transmembrane</keyword>
<sequence length="155" mass="17359">YWDLYNPPEQTDPHTVLNYEGISLLIVMATCSYIAIVTGFGAFILSFLGSRHPLLFNLPTTLHFITAILNVGSLGLCSYLFFQVKTKLRKNKFVKTPMQTTMGESFFIAVFGVMFSVTAAALSLHKSLLKDTRLRGSRTEEESTLVAHEQCENND</sequence>
<feature type="transmembrane region" description="Helical" evidence="1">
    <location>
        <begin position="102"/>
        <end position="124"/>
    </location>
</feature>
<evidence type="ECO:0000256" key="1">
    <source>
        <dbReference type="SAM" id="Phobius"/>
    </source>
</evidence>
<keyword evidence="1" id="KW-0472">Membrane</keyword>
<dbReference type="Gene3D" id="1.20.140.150">
    <property type="match status" value="1"/>
</dbReference>
<dbReference type="AlphaFoldDB" id="A0A401P201"/>
<dbReference type="OMA" id="HEQCENN"/>
<gene>
    <name evidence="2" type="ORF">scyTo_0015095</name>
</gene>
<feature type="transmembrane region" description="Helical" evidence="1">
    <location>
        <begin position="22"/>
        <end position="48"/>
    </location>
</feature>
<dbReference type="EMBL" id="BFAA01008388">
    <property type="protein sequence ID" value="GCB67179.1"/>
    <property type="molecule type" value="Genomic_DNA"/>
</dbReference>
<name>A0A401P201_SCYTO</name>
<evidence type="ECO:0000313" key="3">
    <source>
        <dbReference type="Proteomes" id="UP000288216"/>
    </source>
</evidence>
<feature type="transmembrane region" description="Helical" evidence="1">
    <location>
        <begin position="60"/>
        <end position="82"/>
    </location>
</feature>
<dbReference type="STRING" id="75743.A0A401P201"/>
<accession>A0A401P201</accession>
<dbReference type="OrthoDB" id="9939165at2759"/>
<organism evidence="2 3">
    <name type="scientific">Scyliorhinus torazame</name>
    <name type="common">Cloudy catshark</name>
    <name type="synonym">Catulus torazame</name>
    <dbReference type="NCBI Taxonomy" id="75743"/>
    <lineage>
        <taxon>Eukaryota</taxon>
        <taxon>Metazoa</taxon>
        <taxon>Chordata</taxon>
        <taxon>Craniata</taxon>
        <taxon>Vertebrata</taxon>
        <taxon>Chondrichthyes</taxon>
        <taxon>Elasmobranchii</taxon>
        <taxon>Galeomorphii</taxon>
        <taxon>Galeoidea</taxon>
        <taxon>Carcharhiniformes</taxon>
        <taxon>Scyliorhinidae</taxon>
        <taxon>Scyliorhinus</taxon>
    </lineage>
</organism>
<keyword evidence="3" id="KW-1185">Reference proteome</keyword>